<keyword evidence="3 4" id="KW-1015">Disulfide bond</keyword>
<feature type="region of interest" description="Disordered" evidence="5">
    <location>
        <begin position="544"/>
        <end position="586"/>
    </location>
</feature>
<feature type="domain" description="SRCR" evidence="6">
    <location>
        <begin position="620"/>
        <end position="717"/>
    </location>
</feature>
<feature type="domain" description="SRCR" evidence="6">
    <location>
        <begin position="720"/>
        <end position="821"/>
    </location>
</feature>
<evidence type="ECO:0000259" key="6">
    <source>
        <dbReference type="PROSITE" id="PS50287"/>
    </source>
</evidence>
<dbReference type="GO" id="GO:0016020">
    <property type="term" value="C:membrane"/>
    <property type="evidence" value="ECO:0007669"/>
    <property type="project" value="InterPro"/>
</dbReference>
<dbReference type="InterPro" id="IPR001190">
    <property type="entry name" value="SRCR"/>
</dbReference>
<dbReference type="PROSITE" id="PS50287">
    <property type="entry name" value="SRCR_2"/>
    <property type="match status" value="2"/>
</dbReference>
<feature type="disulfide bond" evidence="4">
    <location>
        <begin position="791"/>
        <end position="801"/>
    </location>
</feature>
<dbReference type="AlphaFoldDB" id="A0A0B7B1Y9"/>
<dbReference type="PRINTS" id="PR00258">
    <property type="entry name" value="SPERACTRCPTR"/>
</dbReference>
<gene>
    <name evidence="7" type="primary">ORF156057</name>
</gene>
<dbReference type="EMBL" id="HACG01040007">
    <property type="protein sequence ID" value="CEK86872.1"/>
    <property type="molecule type" value="Transcribed_RNA"/>
</dbReference>
<comment type="caution">
    <text evidence="4">Lacks conserved residue(s) required for the propagation of feature annotation.</text>
</comment>
<dbReference type="PANTHER" id="PTHR19331">
    <property type="entry name" value="SCAVENGER RECEPTOR DOMAIN-CONTAINING"/>
    <property type="match status" value="1"/>
</dbReference>
<feature type="compositionally biased region" description="Polar residues" evidence="5">
    <location>
        <begin position="544"/>
        <end position="553"/>
    </location>
</feature>
<organism evidence="7">
    <name type="scientific">Arion vulgaris</name>
    <dbReference type="NCBI Taxonomy" id="1028688"/>
    <lineage>
        <taxon>Eukaryota</taxon>
        <taxon>Metazoa</taxon>
        <taxon>Spiralia</taxon>
        <taxon>Lophotrochozoa</taxon>
        <taxon>Mollusca</taxon>
        <taxon>Gastropoda</taxon>
        <taxon>Heterobranchia</taxon>
        <taxon>Euthyneura</taxon>
        <taxon>Panpulmonata</taxon>
        <taxon>Eupulmonata</taxon>
        <taxon>Stylommatophora</taxon>
        <taxon>Helicina</taxon>
        <taxon>Arionoidea</taxon>
        <taxon>Arionidae</taxon>
        <taxon>Arion</taxon>
    </lineage>
</organism>
<evidence type="ECO:0000313" key="7">
    <source>
        <dbReference type="EMBL" id="CEK86872.1"/>
    </source>
</evidence>
<proteinExistence type="predicted"/>
<dbReference type="Gene3D" id="3.10.250.10">
    <property type="entry name" value="SRCR-like domain"/>
    <property type="match status" value="2"/>
</dbReference>
<keyword evidence="1" id="KW-0732">Signal</keyword>
<accession>A0A0B7B1Y9</accession>
<feature type="compositionally biased region" description="Basic and acidic residues" evidence="5">
    <location>
        <begin position="239"/>
        <end position="267"/>
    </location>
</feature>
<evidence type="ECO:0000256" key="4">
    <source>
        <dbReference type="PROSITE-ProRule" id="PRU00196"/>
    </source>
</evidence>
<dbReference type="InterPro" id="IPR036772">
    <property type="entry name" value="SRCR-like_dom_sf"/>
</dbReference>
<feature type="region of interest" description="Disordered" evidence="5">
    <location>
        <begin position="239"/>
        <end position="302"/>
    </location>
</feature>
<dbReference type="SMART" id="SM00202">
    <property type="entry name" value="SR"/>
    <property type="match status" value="2"/>
</dbReference>
<evidence type="ECO:0000256" key="2">
    <source>
        <dbReference type="ARBA" id="ARBA00022737"/>
    </source>
</evidence>
<evidence type="ECO:0000256" key="1">
    <source>
        <dbReference type="ARBA" id="ARBA00022729"/>
    </source>
</evidence>
<sequence length="821" mass="90188">MAVRKKDSGIKLCGHLVMIICTIWFASAHESEEDSKSSTAKLEDIVFSSMLKIVDTKFDTLTTRITALETSVSSLQLYSIRHFRQISGSLHSTQNGLETIGKQVTQIEQDDRAQKPVISLLSHDVSELKKTSAELLSEFESSVFYINENLDKQGQFMKSLLEDTVVRSARETSDHISTLIEEMLIQMEKPKSEPVNCDVDFTGISEHIDLRFAEFKMQTHAHFVKLINAAKFDLRRDKDFIGNDNKNDDSKIKEEEKSCDCKTEPQKENNVSVETSTQPVTHPTNIKSDEPSVTKDVGAQTSPGVQQMKYQDENDERVMNALYNMTGSVLQAVSYFRSTGRLLEQVLSNTDLLASQQSDLSRRLDMLQVPGYVSTQDGESDHSNVIPGADNAVSQPYMLPKVNTAEKECVLPIDVFNNVATLIKNGSQLLEVLTDLAQLSSVSLSKNTAALQDEVTRVEGVRTQMATTMLARASGDESDPVTRLTNATMRTFRLVEAVASNTGWLPQIFNNIQHLESLTNRSLHATMQNYALLSKAQQTAASLESTASVNHAETTSSTSSRIPRTNGHRDRPSHGNLNESSKDDATLNRESLETIYSTSLQLNRIMPALTKLLSEPDPLITLVGGGRPDQGRLEIYHNGQWGALCHNDLSHLEADLICRHLGFRGGISAGAGHFGSGAGVTWVFNASCLATPECSVVTHSESNSDCSHDLDTGVICDHMLRIVSSDGSTQGKVGRLEIHHRGVWLPVCGLGWSGYSARVACQQMGFSDGREIEVGKWQGGANSTWLSNVACTGHETRLDACHTDGWKDSCSGMVLAGVRCV</sequence>
<feature type="compositionally biased region" description="Polar residues" evidence="5">
    <location>
        <begin position="268"/>
        <end position="286"/>
    </location>
</feature>
<keyword evidence="2" id="KW-0677">Repeat</keyword>
<evidence type="ECO:0000256" key="5">
    <source>
        <dbReference type="SAM" id="MobiDB-lite"/>
    </source>
</evidence>
<evidence type="ECO:0000256" key="3">
    <source>
        <dbReference type="ARBA" id="ARBA00023157"/>
    </source>
</evidence>
<dbReference type="Pfam" id="PF00530">
    <property type="entry name" value="SRCR"/>
    <property type="match status" value="2"/>
</dbReference>
<dbReference type="SUPFAM" id="SSF56487">
    <property type="entry name" value="SRCR-like"/>
    <property type="match status" value="2"/>
</dbReference>
<reference evidence="7" key="1">
    <citation type="submission" date="2014-12" db="EMBL/GenBank/DDBJ databases">
        <title>Insight into the proteome of Arion vulgaris.</title>
        <authorList>
            <person name="Aradska J."/>
            <person name="Bulat T."/>
            <person name="Smidak R."/>
            <person name="Sarate P."/>
            <person name="Gangsoo J."/>
            <person name="Sialana F."/>
            <person name="Bilban M."/>
            <person name="Lubec G."/>
        </authorList>
    </citation>
    <scope>NUCLEOTIDE SEQUENCE</scope>
    <source>
        <tissue evidence="7">Skin</tissue>
    </source>
</reference>
<name>A0A0B7B1Y9_9EUPU</name>
<protein>
    <recommendedName>
        <fullName evidence="6">SRCR domain-containing protein</fullName>
    </recommendedName>
</protein>